<gene>
    <name evidence="1" type="ORF">HPLM_LOCUS20533</name>
</gene>
<reference evidence="1 2" key="2">
    <citation type="submission" date="2018-11" db="EMBL/GenBank/DDBJ databases">
        <authorList>
            <consortium name="Pathogen Informatics"/>
        </authorList>
    </citation>
    <scope>NUCLEOTIDE SEQUENCE [LARGE SCALE GENOMIC DNA]</scope>
    <source>
        <strain evidence="1 2">MHpl1</strain>
    </source>
</reference>
<protein>
    <submittedName>
        <fullName evidence="3">Kinesin motor domain-containing protein</fullName>
    </submittedName>
</protein>
<dbReference type="AlphaFoldDB" id="A0A0N4X849"/>
<dbReference type="Proteomes" id="UP000268014">
    <property type="component" value="Unassembled WGS sequence"/>
</dbReference>
<dbReference type="EMBL" id="UZAF01022314">
    <property type="protein sequence ID" value="VDO84467.1"/>
    <property type="molecule type" value="Genomic_DNA"/>
</dbReference>
<keyword evidence="2" id="KW-1185">Reference proteome</keyword>
<evidence type="ECO:0000313" key="1">
    <source>
        <dbReference type="EMBL" id="VDO84467.1"/>
    </source>
</evidence>
<accession>A0A0N4X849</accession>
<evidence type="ECO:0000313" key="3">
    <source>
        <dbReference type="WBParaSite" id="HPLM_0002054101-mRNA-1"/>
    </source>
</evidence>
<dbReference type="WBParaSite" id="HPLM_0002054101-mRNA-1">
    <property type="protein sequence ID" value="HPLM_0002054101-mRNA-1"/>
    <property type="gene ID" value="HPLM_0002054101"/>
</dbReference>
<name>A0A0N4X849_HAEPC</name>
<reference evidence="3" key="1">
    <citation type="submission" date="2017-02" db="UniProtKB">
        <authorList>
            <consortium name="WormBaseParasite"/>
        </authorList>
    </citation>
    <scope>IDENTIFICATION</scope>
</reference>
<organism evidence="3">
    <name type="scientific">Haemonchus placei</name>
    <name type="common">Barber's pole worm</name>
    <dbReference type="NCBI Taxonomy" id="6290"/>
    <lineage>
        <taxon>Eukaryota</taxon>
        <taxon>Metazoa</taxon>
        <taxon>Ecdysozoa</taxon>
        <taxon>Nematoda</taxon>
        <taxon>Chromadorea</taxon>
        <taxon>Rhabditida</taxon>
        <taxon>Rhabditina</taxon>
        <taxon>Rhabditomorpha</taxon>
        <taxon>Strongyloidea</taxon>
        <taxon>Trichostrongylidae</taxon>
        <taxon>Haemonchus</taxon>
    </lineage>
</organism>
<dbReference type="OrthoDB" id="3176171at2759"/>
<evidence type="ECO:0000313" key="2">
    <source>
        <dbReference type="Proteomes" id="UP000268014"/>
    </source>
</evidence>
<sequence>MAQLECSLTRTLSTKIRDVTVRIRNRHFTKTDGDSKTLVIDHLSPDMAYCNESASSISFAEKI</sequence>
<proteinExistence type="predicted"/>